<sequence>MKFNKRIIALLGAAAMILPLAACGGGNDSAAGDGGEASGDEKIELTVWSWDSTLPRTVEGFEKENPNIKVTITNAGTNKDEYQALNNAMEAGSGAPDLAQIEYYALPEYVIRGYVQDLSGYGADDFSDFFTPGTWASVAIQGGVYALPMDSGPMAWFYNKDVMDKAGVNPDEVRTWDDFYEAAKKVRATGSYITSDSGDAGFFDSMTWLAGATPFETGEDGTSVKINLTGDDKVQSFIDFWQKLIDEDLIDTKTAGWTDEWNRGLNDGSIASLLTGAWMPYNLLSGAPDGDGKWRIAQMPTLDGSETNSENGGSSLAVIKTDDEAKAEAAYKFAEYACHNADGVGVRVEGGAFPADNETLASEDFLNMTSLTDSEGNAHEYFGGQKFNEVLAKAAANVSTGYKFLPFEVNARNVYADHAGGAFTDKSITLEEGIASWETALKEYAEQQGYTVE</sequence>
<dbReference type="RefSeq" id="WP_129237849.1">
    <property type="nucleotide sequence ID" value="NZ_CP035464.1"/>
</dbReference>
<dbReference type="AlphaFoldDB" id="A0A4P6DUG8"/>
<organism evidence="2 3">
    <name type="scientific">Bifidobacterium pullorum subsp. gallinarum</name>
    <dbReference type="NCBI Taxonomy" id="78344"/>
    <lineage>
        <taxon>Bacteria</taxon>
        <taxon>Bacillati</taxon>
        <taxon>Actinomycetota</taxon>
        <taxon>Actinomycetes</taxon>
        <taxon>Bifidobacteriales</taxon>
        <taxon>Bifidobacteriaceae</taxon>
        <taxon>Bifidobacterium</taxon>
    </lineage>
</organism>
<dbReference type="InterPro" id="IPR006059">
    <property type="entry name" value="SBP"/>
</dbReference>
<accession>A0A4P6DUG8</accession>
<proteinExistence type="predicted"/>
<keyword evidence="1" id="KW-0732">Signal</keyword>
<dbReference type="SUPFAM" id="SSF53850">
    <property type="entry name" value="Periplasmic binding protein-like II"/>
    <property type="match status" value="1"/>
</dbReference>
<dbReference type="Proteomes" id="UP000293589">
    <property type="component" value="Chromosome"/>
</dbReference>
<dbReference type="InterPro" id="IPR050490">
    <property type="entry name" value="Bact_solute-bd_prot1"/>
</dbReference>
<dbReference type="PANTHER" id="PTHR43649:SF14">
    <property type="entry name" value="BLR3389 PROTEIN"/>
    <property type="match status" value="1"/>
</dbReference>
<protein>
    <submittedName>
        <fullName evidence="2">Extracellular solute-binding protein</fullName>
    </submittedName>
</protein>
<dbReference type="EMBL" id="CP035464">
    <property type="protein sequence ID" value="QAY33356.1"/>
    <property type="molecule type" value="Genomic_DNA"/>
</dbReference>
<reference evidence="2 3" key="1">
    <citation type="submission" date="2019-01" db="EMBL/GenBank/DDBJ databases">
        <title>Complete genome sequence of Bifidobacterium gallinarum CACC 514.</title>
        <authorList>
            <person name="Jung M."/>
        </authorList>
    </citation>
    <scope>NUCLEOTIDE SEQUENCE [LARGE SCALE GENOMIC DNA]</scope>
    <source>
        <strain evidence="2 3">CACC 514</strain>
    </source>
</reference>
<feature type="chain" id="PRO_5038646639" evidence="1">
    <location>
        <begin position="25"/>
        <end position="453"/>
    </location>
</feature>
<evidence type="ECO:0000256" key="1">
    <source>
        <dbReference type="SAM" id="SignalP"/>
    </source>
</evidence>
<dbReference type="STRING" id="78344.BIGA_1377"/>
<dbReference type="PANTHER" id="PTHR43649">
    <property type="entry name" value="ARABINOSE-BINDING PROTEIN-RELATED"/>
    <property type="match status" value="1"/>
</dbReference>
<name>A0A4P6DUG8_9BIFI</name>
<evidence type="ECO:0000313" key="2">
    <source>
        <dbReference type="EMBL" id="QAY33356.1"/>
    </source>
</evidence>
<evidence type="ECO:0000313" key="3">
    <source>
        <dbReference type="Proteomes" id="UP000293589"/>
    </source>
</evidence>
<feature type="signal peptide" evidence="1">
    <location>
        <begin position="1"/>
        <end position="24"/>
    </location>
</feature>
<gene>
    <name evidence="2" type="ORF">ESN35_08020</name>
</gene>
<dbReference type="Gene3D" id="3.40.190.10">
    <property type="entry name" value="Periplasmic binding protein-like II"/>
    <property type="match status" value="1"/>
</dbReference>
<dbReference type="KEGG" id="bgx:ESN35_08020"/>
<dbReference type="Pfam" id="PF01547">
    <property type="entry name" value="SBP_bac_1"/>
    <property type="match status" value="1"/>
</dbReference>